<organism evidence="2 3">
    <name type="scientific">Commensalibacter oyaizuii</name>
    <dbReference type="NCBI Taxonomy" id="3043873"/>
    <lineage>
        <taxon>Bacteria</taxon>
        <taxon>Pseudomonadati</taxon>
        <taxon>Pseudomonadota</taxon>
        <taxon>Alphaproteobacteria</taxon>
        <taxon>Acetobacterales</taxon>
        <taxon>Acetobacteraceae</taxon>
    </lineage>
</organism>
<dbReference type="Pfam" id="PF13304">
    <property type="entry name" value="AAA_21"/>
    <property type="match status" value="1"/>
</dbReference>
<dbReference type="Pfam" id="PF20469">
    <property type="entry name" value="OLD-like_TOPRIM"/>
    <property type="match status" value="1"/>
</dbReference>
<name>A0ABT6Q3V6_9PROT</name>
<dbReference type="InterPro" id="IPR003593">
    <property type="entry name" value="AAA+_ATPase"/>
</dbReference>
<dbReference type="InterPro" id="IPR027417">
    <property type="entry name" value="P-loop_NTPase"/>
</dbReference>
<accession>A0ABT6Q3V6</accession>
<protein>
    <submittedName>
        <fullName evidence="2">AAA family ATPase</fullName>
    </submittedName>
</protein>
<evidence type="ECO:0000259" key="1">
    <source>
        <dbReference type="SMART" id="SM00382"/>
    </source>
</evidence>
<evidence type="ECO:0000313" key="2">
    <source>
        <dbReference type="EMBL" id="MDI2091256.1"/>
    </source>
</evidence>
<dbReference type="EMBL" id="JASBAO010000001">
    <property type="protein sequence ID" value="MDI2091256.1"/>
    <property type="molecule type" value="Genomic_DNA"/>
</dbReference>
<dbReference type="InterPro" id="IPR003959">
    <property type="entry name" value="ATPase_AAA_core"/>
</dbReference>
<dbReference type="InterPro" id="IPR051396">
    <property type="entry name" value="Bact_Antivir_Def_Nuclease"/>
</dbReference>
<keyword evidence="3" id="KW-1185">Reference proteome</keyword>
<dbReference type="PANTHER" id="PTHR43581:SF2">
    <property type="entry name" value="EXCINUCLEASE ATPASE SUBUNIT"/>
    <property type="match status" value="1"/>
</dbReference>
<feature type="domain" description="AAA+ ATPase" evidence="1">
    <location>
        <begin position="27"/>
        <end position="295"/>
    </location>
</feature>
<evidence type="ECO:0000313" key="3">
    <source>
        <dbReference type="Proteomes" id="UP001431634"/>
    </source>
</evidence>
<dbReference type="Gene3D" id="3.40.50.300">
    <property type="entry name" value="P-loop containing nucleotide triphosphate hydrolases"/>
    <property type="match status" value="1"/>
</dbReference>
<sequence length="562" mass="63859">MSEEVARPSVFIQKIKFLNGKEIAFEKSDKIIIAGPNNSGKSQLLKEIYAACNEKDKFSFKVIGDIELCKQGTQQDLTDFLNRNAIMNMQYDRYEYKMYHIYASYIPNWDKQYLMGIADIFIQKIFTKGRLDICDQKKTVAPSEQKLYSQHILYDNDQLMCRISTLFKQAFGKDLMIDFRGGSVIPFHVGDVPSIPDRVSDEYIDLVRKNPLLDQQGDGMRSYAGILFEAITAETDITLIDEPEAFLHPPQMRRLGETLAAEVQQQLVVATHSSDIMRGFLQETSGKLRILRIQRNNNTILIHDVSPDIVRELWQKPELRYSNALDSIFHEQTIICEDDSDCRLINAVADFLAKGSEERYEDTFYVPTGGKHAIPKIAGVLRQIGVPIKAVFDLDFLNDEGLLKKTIQAFGGDWDDFKDLWIRLDKAIKNENKNKDNNVILKEIISLCQTACSAQSPEIPVSEIKKAMKIDNPWHEIKKHGSTGISKGQSWKDYEALNNKLEQIGIYLIPVGEIENFCRGIGGHGPKYVTKLLEEVSLGDDRLMGLRSFVETVYGGSCAPFK</sequence>
<gene>
    <name evidence="2" type="ORF">QJV27_07720</name>
</gene>
<dbReference type="SUPFAM" id="SSF52540">
    <property type="entry name" value="P-loop containing nucleoside triphosphate hydrolases"/>
    <property type="match status" value="1"/>
</dbReference>
<dbReference type="PANTHER" id="PTHR43581">
    <property type="entry name" value="ATP/GTP PHOSPHATASE"/>
    <property type="match status" value="1"/>
</dbReference>
<dbReference type="SMART" id="SM00382">
    <property type="entry name" value="AAA"/>
    <property type="match status" value="1"/>
</dbReference>
<reference evidence="2" key="1">
    <citation type="submission" date="2023-05" db="EMBL/GenBank/DDBJ databases">
        <title>Whole genome sequence of Commensalibacter sp.</title>
        <authorList>
            <person name="Charoenyingcharoen P."/>
            <person name="Yukphan P."/>
        </authorList>
    </citation>
    <scope>NUCLEOTIDE SEQUENCE</scope>
    <source>
        <strain evidence="2">TBRC 16381</strain>
    </source>
</reference>
<comment type="caution">
    <text evidence="2">The sequence shown here is derived from an EMBL/GenBank/DDBJ whole genome shotgun (WGS) entry which is preliminary data.</text>
</comment>
<dbReference type="RefSeq" id="WP_281448352.1">
    <property type="nucleotide sequence ID" value="NZ_JASBAO010000001.1"/>
</dbReference>
<proteinExistence type="predicted"/>
<dbReference type="Proteomes" id="UP001431634">
    <property type="component" value="Unassembled WGS sequence"/>
</dbReference>
<dbReference type="InterPro" id="IPR034139">
    <property type="entry name" value="TOPRIM_OLD"/>
</dbReference>